<evidence type="ECO:0000256" key="1">
    <source>
        <dbReference type="ARBA" id="ARBA00003847"/>
    </source>
</evidence>
<dbReference type="PANTHER" id="PTHR12713">
    <property type="entry name" value="VACUOLAR ATP SYNTHASE SUBUNIT G"/>
    <property type="match status" value="1"/>
</dbReference>
<name>A0A067GW79_CITSI</name>
<evidence type="ECO:0000256" key="6">
    <source>
        <dbReference type="RuleBase" id="RU364019"/>
    </source>
</evidence>
<accession>A0A067GW79</accession>
<dbReference type="Gene3D" id="1.20.5.2950">
    <property type="match status" value="1"/>
</dbReference>
<dbReference type="SMR" id="A0A067GW79"/>
<keyword evidence="4 6" id="KW-0375">Hydrogen ion transport</keyword>
<dbReference type="GO" id="GO:0000221">
    <property type="term" value="C:vacuolar proton-transporting V-type ATPase, V1 domain"/>
    <property type="evidence" value="ECO:0000318"/>
    <property type="project" value="GO_Central"/>
</dbReference>
<comment type="function">
    <text evidence="1">Catalytic subunit of the peripheral V1 complex of vacuolar ATPase (V-ATPase). V-ATPase is responsible for acidifying a variety of intracellular compartments in eukaryotic cells.</text>
</comment>
<dbReference type="PaxDb" id="2711-XP_006473240.1"/>
<dbReference type="AlphaFoldDB" id="A0A067GW79"/>
<dbReference type="STRING" id="2711.A0A067GW79"/>
<evidence type="ECO:0000256" key="5">
    <source>
        <dbReference type="ARBA" id="ARBA00023065"/>
    </source>
</evidence>
<comment type="subunit">
    <text evidence="6">V-ATPase is a heteromultimeric enzyme made up of two complexes: the ATP-hydrolytic V1 complex and the proton translocation V0 complex.</text>
</comment>
<reference evidence="7 8" key="1">
    <citation type="submission" date="2014-04" db="EMBL/GenBank/DDBJ databases">
        <authorList>
            <consortium name="International Citrus Genome Consortium"/>
            <person name="Gmitter F."/>
            <person name="Chen C."/>
            <person name="Farmerie W."/>
            <person name="Harkins T."/>
            <person name="Desany B."/>
            <person name="Mohiuddin M."/>
            <person name="Kodira C."/>
            <person name="Borodovsky M."/>
            <person name="Lomsadze A."/>
            <person name="Burns P."/>
            <person name="Jenkins J."/>
            <person name="Prochnik S."/>
            <person name="Shu S."/>
            <person name="Chapman J."/>
            <person name="Pitluck S."/>
            <person name="Schmutz J."/>
            <person name="Rokhsar D."/>
        </authorList>
    </citation>
    <scope>NUCLEOTIDE SEQUENCE</scope>
</reference>
<dbReference type="GO" id="GO:0046961">
    <property type="term" value="F:proton-transporting ATPase activity, rotational mechanism"/>
    <property type="evidence" value="ECO:0000318"/>
    <property type="project" value="GO_Central"/>
</dbReference>
<dbReference type="PANTHER" id="PTHR12713:SF27">
    <property type="entry name" value="V-TYPE PROTON ATPASE SUBUNIT G3"/>
    <property type="match status" value="1"/>
</dbReference>
<proteinExistence type="inferred from homology"/>
<evidence type="ECO:0000256" key="4">
    <source>
        <dbReference type="ARBA" id="ARBA00022781"/>
    </source>
</evidence>
<keyword evidence="3 6" id="KW-0813">Transport</keyword>
<dbReference type="GO" id="GO:0016887">
    <property type="term" value="F:ATP hydrolysis activity"/>
    <property type="evidence" value="ECO:0000318"/>
    <property type="project" value="GO_Central"/>
</dbReference>
<evidence type="ECO:0000256" key="2">
    <source>
        <dbReference type="ARBA" id="ARBA00010066"/>
    </source>
</evidence>
<protein>
    <recommendedName>
        <fullName evidence="6">V-type proton ATPase subunit G</fullName>
    </recommendedName>
</protein>
<comment type="similarity">
    <text evidence="2 6">Belongs to the V-ATPase G subunit family.</text>
</comment>
<dbReference type="EMBL" id="KK784874">
    <property type="protein sequence ID" value="KDO83993.1"/>
    <property type="molecule type" value="Genomic_DNA"/>
</dbReference>
<dbReference type="eggNOG" id="KOG1772">
    <property type="taxonomic scope" value="Eukaryota"/>
</dbReference>
<gene>
    <name evidence="7" type="ORF">CISIN_1g038359mg</name>
</gene>
<keyword evidence="8" id="KW-1185">Reference proteome</keyword>
<evidence type="ECO:0000256" key="3">
    <source>
        <dbReference type="ARBA" id="ARBA00022448"/>
    </source>
</evidence>
<evidence type="ECO:0000313" key="8">
    <source>
        <dbReference type="Proteomes" id="UP000027120"/>
    </source>
</evidence>
<sequence length="110" mass="12543">MDSFRGQGGIQMLLNAEQEAQHIVSSARNLKMARLKQAKDEAEKEVTLYKSHLETEYQKRISETSGSSESTVKRLEEETEIKIKQLKDSALKVSKEVTDLLIKYITTIKN</sequence>
<dbReference type="Pfam" id="PF03179">
    <property type="entry name" value="V-ATPase_G"/>
    <property type="match status" value="1"/>
</dbReference>
<dbReference type="Proteomes" id="UP000027120">
    <property type="component" value="Unassembled WGS sequence"/>
</dbReference>
<keyword evidence="5 6" id="KW-0406">Ion transport</keyword>
<comment type="function">
    <text evidence="6">Subunit of the V1 complex of vacuolar(H+)-ATPase (V-ATPase), a multisubunit enzyme composed of a peripheral complex (V1) that hydrolyzes ATP and a membrane integral complex (V0) that translocates protons. V-ATPase is responsible for acidifying and maintaining the pH of intracellular compartments and in some cell types, is targeted to the plasma membrane, where it is responsible for acidifying the extracellular environment.</text>
</comment>
<dbReference type="FunFam" id="1.20.5.2950:FF:000001">
    <property type="entry name" value="V-type proton ATPase subunit G"/>
    <property type="match status" value="1"/>
</dbReference>
<dbReference type="InterPro" id="IPR005124">
    <property type="entry name" value="V-ATPase_G"/>
</dbReference>
<dbReference type="KEGG" id="cit:102612747"/>
<evidence type="ECO:0000313" key="7">
    <source>
        <dbReference type="EMBL" id="KDO83993.1"/>
    </source>
</evidence>
<dbReference type="NCBIfam" id="TIGR01147">
    <property type="entry name" value="V_ATP_synt_G"/>
    <property type="match status" value="1"/>
</dbReference>
<organism evidence="7 8">
    <name type="scientific">Citrus sinensis</name>
    <name type="common">Sweet orange</name>
    <name type="synonym">Citrus aurantium var. sinensis</name>
    <dbReference type="NCBI Taxonomy" id="2711"/>
    <lineage>
        <taxon>Eukaryota</taxon>
        <taxon>Viridiplantae</taxon>
        <taxon>Streptophyta</taxon>
        <taxon>Embryophyta</taxon>
        <taxon>Tracheophyta</taxon>
        <taxon>Spermatophyta</taxon>
        <taxon>Magnoliopsida</taxon>
        <taxon>eudicotyledons</taxon>
        <taxon>Gunneridae</taxon>
        <taxon>Pentapetalae</taxon>
        <taxon>rosids</taxon>
        <taxon>malvids</taxon>
        <taxon>Sapindales</taxon>
        <taxon>Rutaceae</taxon>
        <taxon>Aurantioideae</taxon>
        <taxon>Citrus</taxon>
    </lineage>
</organism>